<gene>
    <name evidence="1" type="ORF">PCOR1329_LOCUS41330</name>
</gene>
<reference evidence="1" key="1">
    <citation type="submission" date="2023-10" db="EMBL/GenBank/DDBJ databases">
        <authorList>
            <person name="Chen Y."/>
            <person name="Shah S."/>
            <person name="Dougan E. K."/>
            <person name="Thang M."/>
            <person name="Chan C."/>
        </authorList>
    </citation>
    <scope>NUCLEOTIDE SEQUENCE [LARGE SCALE GENOMIC DNA]</scope>
</reference>
<dbReference type="EMBL" id="CAUYUJ010014973">
    <property type="protein sequence ID" value="CAK0848382.1"/>
    <property type="molecule type" value="Genomic_DNA"/>
</dbReference>
<keyword evidence="2" id="KW-1185">Reference proteome</keyword>
<dbReference type="Proteomes" id="UP001189429">
    <property type="component" value="Unassembled WGS sequence"/>
</dbReference>
<sequence length="117" mass="13742">MRELRADVAVRCSLLQHYLLTLTHDDVKEMNQLVKHMKETADLGILVWSIPFEELLWVSVSDVYTTALKVNPKMRIRCWLPRVEHPKEYDSRLAELRGTVQGGLVWSILLRMRKRSL</sequence>
<comment type="caution">
    <text evidence="1">The sequence shown here is derived from an EMBL/GenBank/DDBJ whole genome shotgun (WGS) entry which is preliminary data.</text>
</comment>
<evidence type="ECO:0000313" key="1">
    <source>
        <dbReference type="EMBL" id="CAK0848382.1"/>
    </source>
</evidence>
<accession>A0ABN9TQL8</accession>
<name>A0ABN9TQL8_9DINO</name>
<protein>
    <submittedName>
        <fullName evidence="1">Uncharacterized protein</fullName>
    </submittedName>
</protein>
<proteinExistence type="predicted"/>
<evidence type="ECO:0000313" key="2">
    <source>
        <dbReference type="Proteomes" id="UP001189429"/>
    </source>
</evidence>
<organism evidence="1 2">
    <name type="scientific">Prorocentrum cordatum</name>
    <dbReference type="NCBI Taxonomy" id="2364126"/>
    <lineage>
        <taxon>Eukaryota</taxon>
        <taxon>Sar</taxon>
        <taxon>Alveolata</taxon>
        <taxon>Dinophyceae</taxon>
        <taxon>Prorocentrales</taxon>
        <taxon>Prorocentraceae</taxon>
        <taxon>Prorocentrum</taxon>
    </lineage>
</organism>